<dbReference type="EMBL" id="SLUB01000065">
    <property type="protein sequence ID" value="THE09732.1"/>
    <property type="molecule type" value="Genomic_DNA"/>
</dbReference>
<keyword evidence="1 4" id="KW-0436">Ligase</keyword>
<dbReference type="InterPro" id="IPR000873">
    <property type="entry name" value="AMP-dep_synth/lig_dom"/>
</dbReference>
<dbReference type="Gene3D" id="3.40.50.980">
    <property type="match status" value="1"/>
</dbReference>
<evidence type="ECO:0000256" key="1">
    <source>
        <dbReference type="ARBA" id="ARBA00022598"/>
    </source>
</evidence>
<dbReference type="STRING" id="1033734.GCA_000285535_02895"/>
<accession>A0A4S3PM26</accession>
<dbReference type="GO" id="GO:0005524">
    <property type="term" value="F:ATP binding"/>
    <property type="evidence" value="ECO:0007669"/>
    <property type="project" value="InterPro"/>
</dbReference>
<evidence type="ECO:0000313" key="4">
    <source>
        <dbReference type="EMBL" id="THE09732.1"/>
    </source>
</evidence>
<proteinExistence type="predicted"/>
<dbReference type="InterPro" id="IPR011957">
    <property type="entry name" value="Benz_CoA_lig"/>
</dbReference>
<dbReference type="RefSeq" id="WP_136381546.1">
    <property type="nucleotide sequence ID" value="NZ_SLUB01000065.1"/>
</dbReference>
<dbReference type="InterPro" id="IPR025110">
    <property type="entry name" value="AMP-bd_C"/>
</dbReference>
<dbReference type="Proteomes" id="UP000306477">
    <property type="component" value="Unassembled WGS sequence"/>
</dbReference>
<dbReference type="PANTHER" id="PTHR43352">
    <property type="entry name" value="ACETYL-COA SYNTHETASE"/>
    <property type="match status" value="1"/>
</dbReference>
<keyword evidence="5" id="KW-1185">Reference proteome</keyword>
<dbReference type="GO" id="GO:0044550">
    <property type="term" value="P:secondary metabolite biosynthetic process"/>
    <property type="evidence" value="ECO:0007669"/>
    <property type="project" value="TreeGrafter"/>
</dbReference>
<dbReference type="GO" id="GO:0016405">
    <property type="term" value="F:CoA-ligase activity"/>
    <property type="evidence" value="ECO:0007669"/>
    <property type="project" value="InterPro"/>
</dbReference>
<dbReference type="Gene3D" id="3.40.50.12820">
    <property type="match status" value="1"/>
</dbReference>
<dbReference type="Gene3D" id="3.30.300.30">
    <property type="match status" value="1"/>
</dbReference>
<dbReference type="Pfam" id="PF13193">
    <property type="entry name" value="AMP-binding_C"/>
    <property type="match status" value="1"/>
</dbReference>
<gene>
    <name evidence="4" type="ORF">E1I69_21245</name>
</gene>
<evidence type="ECO:0000313" key="5">
    <source>
        <dbReference type="Proteomes" id="UP000306477"/>
    </source>
</evidence>
<dbReference type="SUPFAM" id="SSF56801">
    <property type="entry name" value="Acetyl-CoA synthetase-like"/>
    <property type="match status" value="1"/>
</dbReference>
<feature type="domain" description="AMP-dependent synthetase/ligase" evidence="2">
    <location>
        <begin position="28"/>
        <end position="388"/>
    </location>
</feature>
<sequence length="524" mass="58480">MIKVASDLKGIATKYNAADRFIEENVRNGRGKKVAIVSGDEQVTYQELLNRVNRFGNALKGLGVQNENRVLLVLHDTAENIVSFFGAVKIGALPIPTNTMLQPHDYEYLLNHSRSKVLVIHEDLWSKIKENRDRFVFLQHVIVVTENTSVDANEIDFHELMNHASTELESFMSVKDDPAFWLYSSGSTGNPKGVIHHQRSMEAAYNTYAKQVLGINENDITFSASKLFFAYGLGNGMYFPLGAGGTTVLLKDRPTPDRVFETLEKTKPTIFFGVPTLYGSLINYAERTGNIPDLSSVRVCVSAGEALPDTFVNKWKELFNLDILDGIGLTEALHIFISNRVGDIRPGSTGKPVPGYEAKIVNDEAKEVGPNEVGDLVIKGESLTGGYWTNIAENQSKFHGEWMYTGDKYYKDEQGYFWYSGRSDDMLKVSGIWVSPVEVEATLLKHDSVLEVAVIGVKTEDNLDLPKACIVLKEGVAPSEDLKADLKAYVKANLAPYKYPRIIEFMDEIPKTASGKMQRFKLRQ</sequence>
<organism evidence="4 5">
    <name type="scientific">Bacillus timonensis</name>
    <dbReference type="NCBI Taxonomy" id="1033734"/>
    <lineage>
        <taxon>Bacteria</taxon>
        <taxon>Bacillati</taxon>
        <taxon>Bacillota</taxon>
        <taxon>Bacilli</taxon>
        <taxon>Bacillales</taxon>
        <taxon>Bacillaceae</taxon>
        <taxon>Bacillus</taxon>
    </lineage>
</organism>
<dbReference type="AlphaFoldDB" id="A0A4S3PM26"/>
<dbReference type="InterPro" id="IPR045851">
    <property type="entry name" value="AMP-bd_C_sf"/>
</dbReference>
<evidence type="ECO:0000259" key="2">
    <source>
        <dbReference type="Pfam" id="PF00501"/>
    </source>
</evidence>
<dbReference type="Gene3D" id="2.30.38.10">
    <property type="entry name" value="Luciferase, Domain 3"/>
    <property type="match status" value="1"/>
</dbReference>
<evidence type="ECO:0000259" key="3">
    <source>
        <dbReference type="Pfam" id="PF13193"/>
    </source>
</evidence>
<dbReference type="Pfam" id="PF00501">
    <property type="entry name" value="AMP-binding"/>
    <property type="match status" value="1"/>
</dbReference>
<dbReference type="GO" id="GO:0016878">
    <property type="term" value="F:acid-thiol ligase activity"/>
    <property type="evidence" value="ECO:0007669"/>
    <property type="project" value="TreeGrafter"/>
</dbReference>
<dbReference type="NCBIfam" id="TIGR02262">
    <property type="entry name" value="benz_CoA_lig"/>
    <property type="match status" value="1"/>
</dbReference>
<reference evidence="4 5" key="1">
    <citation type="journal article" date="2019" name="Indoor Air">
        <title>Impacts of indoor surface finishes on bacterial viability.</title>
        <authorList>
            <person name="Hu J."/>
            <person name="Maamar S.B."/>
            <person name="Glawe A.J."/>
            <person name="Gottel N."/>
            <person name="Gilbert J.A."/>
            <person name="Hartmann E.M."/>
        </authorList>
    </citation>
    <scope>NUCLEOTIDE SEQUENCE [LARGE SCALE GENOMIC DNA]</scope>
    <source>
        <strain evidence="4 5">AF060A6</strain>
    </source>
</reference>
<feature type="domain" description="AMP-binding enzyme C-terminal" evidence="3">
    <location>
        <begin position="438"/>
        <end position="516"/>
    </location>
</feature>
<dbReference type="PANTHER" id="PTHR43352:SF1">
    <property type="entry name" value="ANTHRANILATE--COA LIGASE"/>
    <property type="match status" value="1"/>
</dbReference>
<comment type="caution">
    <text evidence="4">The sequence shown here is derived from an EMBL/GenBank/DDBJ whole genome shotgun (WGS) entry which is preliminary data.</text>
</comment>
<protein>
    <submittedName>
        <fullName evidence="4">Benzoate-CoA ligase family protein</fullName>
    </submittedName>
</protein>
<name>A0A4S3PM26_9BACI</name>
<dbReference type="OrthoDB" id="9778383at2"/>